<accession>A0AAE0JI74</accession>
<name>A0AAE0JI74_9PEZI</name>
<gene>
    <name evidence="1" type="ORF">B0H65DRAFT_412343</name>
</gene>
<organism evidence="1 2">
    <name type="scientific">Neurospora tetraspora</name>
    <dbReference type="NCBI Taxonomy" id="94610"/>
    <lineage>
        <taxon>Eukaryota</taxon>
        <taxon>Fungi</taxon>
        <taxon>Dikarya</taxon>
        <taxon>Ascomycota</taxon>
        <taxon>Pezizomycotina</taxon>
        <taxon>Sordariomycetes</taxon>
        <taxon>Sordariomycetidae</taxon>
        <taxon>Sordariales</taxon>
        <taxon>Sordariaceae</taxon>
        <taxon>Neurospora</taxon>
    </lineage>
</organism>
<protein>
    <recommendedName>
        <fullName evidence="3">F-box domain-containing protein</fullName>
    </recommendedName>
</protein>
<evidence type="ECO:0000313" key="2">
    <source>
        <dbReference type="Proteomes" id="UP001278500"/>
    </source>
</evidence>
<dbReference type="EMBL" id="JAUEPP010000003">
    <property type="protein sequence ID" value="KAK3347710.1"/>
    <property type="molecule type" value="Genomic_DNA"/>
</dbReference>
<reference evidence="1" key="1">
    <citation type="journal article" date="2023" name="Mol. Phylogenet. Evol.">
        <title>Genome-scale phylogeny and comparative genomics of the fungal order Sordariales.</title>
        <authorList>
            <person name="Hensen N."/>
            <person name="Bonometti L."/>
            <person name="Westerberg I."/>
            <person name="Brannstrom I.O."/>
            <person name="Guillou S."/>
            <person name="Cros-Aarteil S."/>
            <person name="Calhoun S."/>
            <person name="Haridas S."/>
            <person name="Kuo A."/>
            <person name="Mondo S."/>
            <person name="Pangilinan J."/>
            <person name="Riley R."/>
            <person name="LaButti K."/>
            <person name="Andreopoulos B."/>
            <person name="Lipzen A."/>
            <person name="Chen C."/>
            <person name="Yan M."/>
            <person name="Daum C."/>
            <person name="Ng V."/>
            <person name="Clum A."/>
            <person name="Steindorff A."/>
            <person name="Ohm R.A."/>
            <person name="Martin F."/>
            <person name="Silar P."/>
            <person name="Natvig D.O."/>
            <person name="Lalanne C."/>
            <person name="Gautier V."/>
            <person name="Ament-Velasquez S.L."/>
            <person name="Kruys A."/>
            <person name="Hutchinson M.I."/>
            <person name="Powell A.J."/>
            <person name="Barry K."/>
            <person name="Miller A.N."/>
            <person name="Grigoriev I.V."/>
            <person name="Debuchy R."/>
            <person name="Gladieux P."/>
            <person name="Hiltunen Thoren M."/>
            <person name="Johannesson H."/>
        </authorList>
    </citation>
    <scope>NUCLEOTIDE SEQUENCE</scope>
    <source>
        <strain evidence="1">CBS 560.94</strain>
    </source>
</reference>
<dbReference type="Proteomes" id="UP001278500">
    <property type="component" value="Unassembled WGS sequence"/>
</dbReference>
<sequence>MIYEIPRHLGSFQELASLVRVSRRFYDILNPVLYKLDCKTGSPTALFWAAMIGNLRTLELSHAAGANLEQAWTSRRPL</sequence>
<keyword evidence="2" id="KW-1185">Reference proteome</keyword>
<evidence type="ECO:0000313" key="1">
    <source>
        <dbReference type="EMBL" id="KAK3347710.1"/>
    </source>
</evidence>
<dbReference type="GeneID" id="87860999"/>
<dbReference type="RefSeq" id="XP_062682792.1">
    <property type="nucleotide sequence ID" value="XM_062823845.1"/>
</dbReference>
<proteinExistence type="predicted"/>
<evidence type="ECO:0008006" key="3">
    <source>
        <dbReference type="Google" id="ProtNLM"/>
    </source>
</evidence>
<feature type="non-terminal residue" evidence="1">
    <location>
        <position position="78"/>
    </location>
</feature>
<reference evidence="1" key="2">
    <citation type="submission" date="2023-06" db="EMBL/GenBank/DDBJ databases">
        <authorList>
            <consortium name="Lawrence Berkeley National Laboratory"/>
            <person name="Haridas S."/>
            <person name="Hensen N."/>
            <person name="Bonometti L."/>
            <person name="Westerberg I."/>
            <person name="Brannstrom I.O."/>
            <person name="Guillou S."/>
            <person name="Cros-Aarteil S."/>
            <person name="Calhoun S."/>
            <person name="Kuo A."/>
            <person name="Mondo S."/>
            <person name="Pangilinan J."/>
            <person name="Riley R."/>
            <person name="Labutti K."/>
            <person name="Andreopoulos B."/>
            <person name="Lipzen A."/>
            <person name="Chen C."/>
            <person name="Yanf M."/>
            <person name="Daum C."/>
            <person name="Ng V."/>
            <person name="Clum A."/>
            <person name="Steindorff A."/>
            <person name="Ohm R."/>
            <person name="Martin F."/>
            <person name="Silar P."/>
            <person name="Natvig D."/>
            <person name="Lalanne C."/>
            <person name="Gautier V."/>
            <person name="Ament-Velasquez S.L."/>
            <person name="Kruys A."/>
            <person name="Hutchinson M.I."/>
            <person name="Powell A.J."/>
            <person name="Barry K."/>
            <person name="Miller A.N."/>
            <person name="Grigoriev I.V."/>
            <person name="Debuchy R."/>
            <person name="Gladieux P."/>
            <person name="Thoren M.H."/>
            <person name="Johannesson H."/>
        </authorList>
    </citation>
    <scope>NUCLEOTIDE SEQUENCE</scope>
    <source>
        <strain evidence="1">CBS 560.94</strain>
    </source>
</reference>
<comment type="caution">
    <text evidence="1">The sequence shown here is derived from an EMBL/GenBank/DDBJ whole genome shotgun (WGS) entry which is preliminary data.</text>
</comment>
<dbReference type="AlphaFoldDB" id="A0AAE0JI74"/>